<evidence type="ECO:0000256" key="1">
    <source>
        <dbReference type="PROSITE-ProRule" id="PRU00023"/>
    </source>
</evidence>
<proteinExistence type="predicted"/>
<feature type="compositionally biased region" description="Basic and acidic residues" evidence="3">
    <location>
        <begin position="11"/>
        <end position="25"/>
    </location>
</feature>
<dbReference type="InterPro" id="IPR036871">
    <property type="entry name" value="PX_dom_sf"/>
</dbReference>
<reference evidence="5 6" key="1">
    <citation type="submission" date="2024-10" db="EMBL/GenBank/DDBJ databases">
        <title>Updated reference genomes for cyclostephanoid diatoms.</title>
        <authorList>
            <person name="Roberts W.R."/>
            <person name="Alverson A.J."/>
        </authorList>
    </citation>
    <scope>NUCLEOTIDE SEQUENCE [LARGE SCALE GENOMIC DNA]</scope>
    <source>
        <strain evidence="5 6">AJA010-31</strain>
    </source>
</reference>
<feature type="compositionally biased region" description="Polar residues" evidence="3">
    <location>
        <begin position="1"/>
        <end position="10"/>
    </location>
</feature>
<feature type="repeat" description="ANK" evidence="1">
    <location>
        <begin position="661"/>
        <end position="693"/>
    </location>
</feature>
<protein>
    <recommendedName>
        <fullName evidence="4">PX domain-containing protein</fullName>
    </recommendedName>
</protein>
<accession>A0ABD3QS57</accession>
<dbReference type="SUPFAM" id="SSF64268">
    <property type="entry name" value="PX domain"/>
    <property type="match status" value="1"/>
</dbReference>
<organism evidence="5 6">
    <name type="scientific">Cyclotella atomus</name>
    <dbReference type="NCBI Taxonomy" id="382360"/>
    <lineage>
        <taxon>Eukaryota</taxon>
        <taxon>Sar</taxon>
        <taxon>Stramenopiles</taxon>
        <taxon>Ochrophyta</taxon>
        <taxon>Bacillariophyta</taxon>
        <taxon>Coscinodiscophyceae</taxon>
        <taxon>Thalassiosirophycidae</taxon>
        <taxon>Stephanodiscales</taxon>
        <taxon>Stephanodiscaceae</taxon>
        <taxon>Cyclotella</taxon>
    </lineage>
</organism>
<feature type="repeat" description="ANK" evidence="1">
    <location>
        <begin position="628"/>
        <end position="660"/>
    </location>
</feature>
<dbReference type="Gene3D" id="1.25.40.20">
    <property type="entry name" value="Ankyrin repeat-containing domain"/>
    <property type="match status" value="1"/>
</dbReference>
<feature type="region of interest" description="Disordered" evidence="3">
    <location>
        <begin position="1"/>
        <end position="26"/>
    </location>
</feature>
<feature type="domain" description="PX" evidence="4">
    <location>
        <begin position="757"/>
        <end position="880"/>
    </location>
</feature>
<evidence type="ECO:0000313" key="5">
    <source>
        <dbReference type="EMBL" id="KAL3801881.1"/>
    </source>
</evidence>
<dbReference type="SUPFAM" id="SSF103657">
    <property type="entry name" value="BAR/IMD domain-like"/>
    <property type="match status" value="1"/>
</dbReference>
<dbReference type="InterPro" id="IPR001683">
    <property type="entry name" value="PX_dom"/>
</dbReference>
<dbReference type="AlphaFoldDB" id="A0ABD3QS57"/>
<dbReference type="SMART" id="SM00248">
    <property type="entry name" value="ANK"/>
    <property type="match status" value="2"/>
</dbReference>
<dbReference type="PROSITE" id="PS50195">
    <property type="entry name" value="PX"/>
    <property type="match status" value="1"/>
</dbReference>
<evidence type="ECO:0000256" key="2">
    <source>
        <dbReference type="SAM" id="Coils"/>
    </source>
</evidence>
<evidence type="ECO:0000256" key="3">
    <source>
        <dbReference type="SAM" id="MobiDB-lite"/>
    </source>
</evidence>
<evidence type="ECO:0000259" key="4">
    <source>
        <dbReference type="PROSITE" id="PS50195"/>
    </source>
</evidence>
<gene>
    <name evidence="5" type="ORF">ACHAWO_011765</name>
</gene>
<feature type="region of interest" description="Disordered" evidence="3">
    <location>
        <begin position="358"/>
        <end position="401"/>
    </location>
</feature>
<keyword evidence="2" id="KW-0175">Coiled coil</keyword>
<dbReference type="PROSITE" id="PS50088">
    <property type="entry name" value="ANK_REPEAT"/>
    <property type="match status" value="2"/>
</dbReference>
<dbReference type="Gene3D" id="3.30.1520.10">
    <property type="entry name" value="Phox-like domain"/>
    <property type="match status" value="1"/>
</dbReference>
<feature type="compositionally biased region" description="Low complexity" evidence="3">
    <location>
        <begin position="302"/>
        <end position="318"/>
    </location>
</feature>
<dbReference type="PROSITE" id="PS50297">
    <property type="entry name" value="ANK_REP_REGION"/>
    <property type="match status" value="2"/>
</dbReference>
<feature type="region of interest" description="Disordered" evidence="3">
    <location>
        <begin position="290"/>
        <end position="333"/>
    </location>
</feature>
<feature type="compositionally biased region" description="Basic and acidic residues" evidence="3">
    <location>
        <begin position="713"/>
        <end position="724"/>
    </location>
</feature>
<dbReference type="SUPFAM" id="SSF48403">
    <property type="entry name" value="Ankyrin repeat"/>
    <property type="match status" value="1"/>
</dbReference>
<evidence type="ECO:0000313" key="6">
    <source>
        <dbReference type="Proteomes" id="UP001530400"/>
    </source>
</evidence>
<dbReference type="InterPro" id="IPR015404">
    <property type="entry name" value="Vps5_C"/>
</dbReference>
<dbReference type="Pfam" id="PF09325">
    <property type="entry name" value="Vps5"/>
    <property type="match status" value="1"/>
</dbReference>
<keyword evidence="1" id="KW-0040">ANK repeat</keyword>
<feature type="region of interest" description="Disordered" evidence="3">
    <location>
        <begin position="705"/>
        <end position="728"/>
    </location>
</feature>
<comment type="caution">
    <text evidence="5">The sequence shown here is derived from an EMBL/GenBank/DDBJ whole genome shotgun (WGS) entry which is preliminary data.</text>
</comment>
<name>A0ABD3QS57_9STRA</name>
<dbReference type="PANTHER" id="PTHR10555">
    <property type="entry name" value="SORTING NEXIN"/>
    <property type="match status" value="1"/>
</dbReference>
<dbReference type="EMBL" id="JALLPJ020000119">
    <property type="protein sequence ID" value="KAL3801881.1"/>
    <property type="molecule type" value="Genomic_DNA"/>
</dbReference>
<dbReference type="InterPro" id="IPR002110">
    <property type="entry name" value="Ankyrin_rpt"/>
</dbReference>
<sequence>MFSSLTTQPQHEQDAFTHNECKQRDDSDESDFFADIIEDEDWSKLKSTDEGDDIHGDMVMDLSAVFPVGGMRRVSSCYFSICSNVSSDENVNDRVCDSPFTTTAAAADDNMTTATTGDFLYHDILMNVFTYLDAASLAAFSETGKRPNFECFYFLELQLQRGLLRGTSANPFQLSCEGAATTVAAASGRDGDIKEPCHEEDVLRQHGLQNMKMRMPQPPQVPTMDDIMPAKNARNVALFFTFLGAASYMHGAAPEMPDPSEVINAENIAALMKMGLAGGVLKTMKEAASKTVGGSGANTSRSSEGNNTSSTQEETSSTLHSRPRPSSMGSLDDLSHMLPATITSRLYNAFSLSPSLPNVSSLNQQPEKEEEIKDDDQEITVPTSSRPHRSKRSHSTSRLPDAVCESKVDDCNPSSSLLIPALADENNDTYTQKQGQLDPLTPDMIAKAIKHPVSSNPYDHPNPSDSTNFKVQPASLFSFNAAPSNTDGTSLTGTGSALDSGEAPSGCVGAYARAVKNAALHVTRLVKQQRKANFEALDVDEQMELGLRFIDACSSDDKLPIVKDILQKQNCMDVDRFFVGPDDTETCALHAAAFNGAEQVLEFLSGGIDEYNPRMDMGLCDVDVRDANGWTALHFAAGANSVSSVRILAVHGAKLTIEASNGYTPYHWAERLSNEEVAKELQNLGADNRFVGRIEALQISTNLMAPKMSDAPPAEHADDIDRSRSSSIDDAANSDAAAAVISSSFSPQIKPHPNNPVSYITVSDPIQFNEGLKGKYTVYLVAYDPDLEATDSNTSFLPHICSTQHRYSSFQTLFKLLAKEKPGTILPALPEKVIKDRFSPTCLEERRWGLELFLRRVCVHPELRDSSIVKSFFEEGAWMRVKKGEVDSCAEDEDEEEQVANTPKAISKKSTIKKWIKDKKTCLSGTLHRSPLDPLFDEMEHYVSALENGLKRVELQAELMVKNCERESNMWMEFGLGCDAVGHVDDFIGKSATTTSNGSAHNNDCGEGKETMGQKFHTASQTADALCSLHKKHHQTLLLHFLLPLRDHLKIIHAAKSALTKRANRRITYSTALGNVDSKKASLHKYRITQGIENKVLNAETSLSKAENELEAAKRSYDEVSDRVLREFDRFRTENAIMMHQTMMEFGRFQCEHSDEVARIWRFQKMEDKVVATTSGRCYVDAARVLKEANSNVGGGHIVNMPVNPPPPLPEDARLNEVQNGMETMGIQGTVRYRDPLPEE</sequence>
<dbReference type="PANTHER" id="PTHR10555:SF170">
    <property type="entry name" value="FI18122P1"/>
    <property type="match status" value="1"/>
</dbReference>
<dbReference type="Gene3D" id="1.20.1270.60">
    <property type="entry name" value="Arfaptin homology (AH) domain/BAR domain"/>
    <property type="match status" value="1"/>
</dbReference>
<feature type="coiled-coil region" evidence="2">
    <location>
        <begin position="1089"/>
        <end position="1123"/>
    </location>
</feature>
<keyword evidence="6" id="KW-1185">Reference proteome</keyword>
<dbReference type="CDD" id="cd07596">
    <property type="entry name" value="BAR_SNX"/>
    <property type="match status" value="1"/>
</dbReference>
<dbReference type="SMART" id="SM00312">
    <property type="entry name" value="PX"/>
    <property type="match status" value="1"/>
</dbReference>
<feature type="compositionally biased region" description="Basic residues" evidence="3">
    <location>
        <begin position="386"/>
        <end position="395"/>
    </location>
</feature>
<dbReference type="Pfam" id="PF12796">
    <property type="entry name" value="Ank_2"/>
    <property type="match status" value="1"/>
</dbReference>
<dbReference type="InterPro" id="IPR027267">
    <property type="entry name" value="AH/BAR_dom_sf"/>
</dbReference>
<dbReference type="Proteomes" id="UP001530400">
    <property type="component" value="Unassembled WGS sequence"/>
</dbReference>
<dbReference type="Pfam" id="PF00787">
    <property type="entry name" value="PX"/>
    <property type="match status" value="1"/>
</dbReference>
<dbReference type="InterPro" id="IPR036770">
    <property type="entry name" value="Ankyrin_rpt-contain_sf"/>
</dbReference>